<dbReference type="InterPro" id="IPR013320">
    <property type="entry name" value="ConA-like_dom_sf"/>
</dbReference>
<dbReference type="OrthoDB" id="5945029at2759"/>
<dbReference type="GO" id="GO:0016020">
    <property type="term" value="C:membrane"/>
    <property type="evidence" value="ECO:0007669"/>
    <property type="project" value="InterPro"/>
</dbReference>
<sequence length="613" mass="68069">MSLNIYLLKDNKAVKLWSVVNNQGPKWHLGSVDLRISGSFQIIVEGVGGSSDQSDVALDDISISLGTCSEVSSKLTDETAQTAITQDITPYPNSLDWTWNNYAPTRIIGSTSDPTSGGSYLCIEAKGVVHGNAARLISPECSAIGPHCLQFWYRMHGSADPMELDVYLLQNHATETVWWKRHDQGIMWHLAQVDFYATTMFQILIEGQQGFDQSVVAIDEIQLFHLSCSDLAIEVLPVGYFNPTGPQGAPSQTPSSMHKSPTKEVTTHPADGCQLNCDFEQDLCQWTQQLDIFDWKRHTGSTQSTVPASHISKPGGHYIYIAAKSVPFGESARLISSECSATGPHCLQFWYLMDNLAGEVGLDVYLLMDGNTDAIWRKREAQGNVWHLGQVNFVTTGTFQMIIEGRGSDQSVAIDEISLRSGFCADLNEQPVQSLHQHLMQSAGPSQHTFCQQRVNPNLNFKHCSYLKAKQPNKHQEHQPVQSTAITLLASRHAVQLAHISMAHQAAEKRNASQDVSVMLVLYKTNKVVFLYRSVDVRTRMASDTSSMKCGIPITAVRNVNVKRRMVLGRWFVTMRNVRMPSAFQMRWAISASLQGLVSALSREILNTGPLME</sequence>
<keyword evidence="4" id="KW-1185">Reference proteome</keyword>
<evidence type="ECO:0000313" key="3">
    <source>
        <dbReference type="EMBL" id="RVE61852.1"/>
    </source>
</evidence>
<accession>A0A3S2PV47</accession>
<evidence type="ECO:0000313" key="4">
    <source>
        <dbReference type="Proteomes" id="UP000283210"/>
    </source>
</evidence>
<evidence type="ECO:0000256" key="1">
    <source>
        <dbReference type="SAM" id="MobiDB-lite"/>
    </source>
</evidence>
<organism evidence="3 4">
    <name type="scientific">Oryzias javanicus</name>
    <name type="common">Javanese ricefish</name>
    <name type="synonym">Aplocheilus javanicus</name>
    <dbReference type="NCBI Taxonomy" id="123683"/>
    <lineage>
        <taxon>Eukaryota</taxon>
        <taxon>Metazoa</taxon>
        <taxon>Chordata</taxon>
        <taxon>Craniata</taxon>
        <taxon>Vertebrata</taxon>
        <taxon>Euteleostomi</taxon>
        <taxon>Actinopterygii</taxon>
        <taxon>Neopterygii</taxon>
        <taxon>Teleostei</taxon>
        <taxon>Neoteleostei</taxon>
        <taxon>Acanthomorphata</taxon>
        <taxon>Ovalentaria</taxon>
        <taxon>Atherinomorphae</taxon>
        <taxon>Beloniformes</taxon>
        <taxon>Adrianichthyidae</taxon>
        <taxon>Oryziinae</taxon>
        <taxon>Oryzias</taxon>
    </lineage>
</organism>
<dbReference type="CDD" id="cd06263">
    <property type="entry name" value="MAM"/>
    <property type="match status" value="2"/>
</dbReference>
<gene>
    <name evidence="3" type="ORF">OJAV_G00174570</name>
</gene>
<feature type="domain" description="MAM" evidence="2">
    <location>
        <begin position="275"/>
        <end position="426"/>
    </location>
</feature>
<dbReference type="InterPro" id="IPR000998">
    <property type="entry name" value="MAM_dom"/>
</dbReference>
<reference evidence="3 4" key="2">
    <citation type="submission" date="2019-01" db="EMBL/GenBank/DDBJ databases">
        <title>A chromosome length genome reference of the Java medaka (oryzias javanicus).</title>
        <authorList>
            <person name="Herpin A."/>
            <person name="Takehana Y."/>
            <person name="Naruse K."/>
            <person name="Ansai S."/>
            <person name="Kawaguchi M."/>
        </authorList>
    </citation>
    <scope>NUCLEOTIDE SEQUENCE [LARGE SCALE GENOMIC DNA]</scope>
    <source>
        <strain evidence="3">RS831</strain>
        <tissue evidence="3">Whole body</tissue>
    </source>
</reference>
<dbReference type="PROSITE" id="PS50060">
    <property type="entry name" value="MAM_2"/>
    <property type="match status" value="3"/>
</dbReference>
<reference evidence="3 4" key="1">
    <citation type="submission" date="2018-11" db="EMBL/GenBank/DDBJ databases">
        <authorList>
            <person name="Lopez-Roques C."/>
            <person name="Donnadieu C."/>
            <person name="Bouchez O."/>
            <person name="Klopp C."/>
            <person name="Cabau C."/>
            <person name="Zahm M."/>
        </authorList>
    </citation>
    <scope>NUCLEOTIDE SEQUENCE [LARGE SCALE GENOMIC DNA]</scope>
    <source>
        <strain evidence="3">RS831</strain>
        <tissue evidence="3">Whole body</tissue>
    </source>
</reference>
<feature type="domain" description="MAM" evidence="2">
    <location>
        <begin position="66"/>
        <end position="230"/>
    </location>
</feature>
<evidence type="ECO:0000259" key="2">
    <source>
        <dbReference type="PROSITE" id="PS50060"/>
    </source>
</evidence>
<dbReference type="PANTHER" id="PTHR23282:SF101">
    <property type="entry name" value="MAM DOMAIN-CONTAINING PROTEIN"/>
    <property type="match status" value="1"/>
</dbReference>
<dbReference type="EMBL" id="CM012453">
    <property type="protein sequence ID" value="RVE61852.1"/>
    <property type="molecule type" value="Genomic_DNA"/>
</dbReference>
<dbReference type="AlphaFoldDB" id="A0A3S2PV47"/>
<feature type="region of interest" description="Disordered" evidence="1">
    <location>
        <begin position="244"/>
        <end position="267"/>
    </location>
</feature>
<dbReference type="Gene3D" id="2.60.120.200">
    <property type="match status" value="3"/>
</dbReference>
<feature type="domain" description="MAM" evidence="2">
    <location>
        <begin position="1"/>
        <end position="70"/>
    </location>
</feature>
<name>A0A3S2PV47_ORYJA</name>
<dbReference type="InterPro" id="IPR051560">
    <property type="entry name" value="MAM_domain-containing"/>
</dbReference>
<feature type="compositionally biased region" description="Polar residues" evidence="1">
    <location>
        <begin position="249"/>
        <end position="259"/>
    </location>
</feature>
<proteinExistence type="predicted"/>
<dbReference type="PANTHER" id="PTHR23282">
    <property type="entry name" value="APICAL ENDOSOMAL GLYCOPROTEIN PRECURSOR"/>
    <property type="match status" value="1"/>
</dbReference>
<dbReference type="SMART" id="SM00137">
    <property type="entry name" value="MAM"/>
    <property type="match status" value="2"/>
</dbReference>
<protein>
    <recommendedName>
        <fullName evidence="2">MAM domain-containing protein</fullName>
    </recommendedName>
</protein>
<dbReference type="Proteomes" id="UP000283210">
    <property type="component" value="Chromosome 17"/>
</dbReference>
<dbReference type="SUPFAM" id="SSF49899">
    <property type="entry name" value="Concanavalin A-like lectins/glucanases"/>
    <property type="match status" value="3"/>
</dbReference>
<dbReference type="Pfam" id="PF00629">
    <property type="entry name" value="MAM"/>
    <property type="match status" value="3"/>
</dbReference>